<sequence>MDAEGVKKKEEDQTAGTPIHAVVETPQELAARLAEEEKEIQFLALTWDAEGVPGYYTAEAIKNMKEKGYMCSGYVKKAFKLYKSYMLPRGSAKVPRDPHRKYG</sequence>
<feature type="region of interest" description="Disordered" evidence="1">
    <location>
        <begin position="1"/>
        <end position="21"/>
    </location>
</feature>
<dbReference type="WBParaSite" id="nRc.2.0.1.t27261-RA">
    <property type="protein sequence ID" value="nRc.2.0.1.t27261-RA"/>
    <property type="gene ID" value="nRc.2.0.1.g27261"/>
</dbReference>
<name>A0A915JMQ1_ROMCU</name>
<accession>A0A915JMQ1</accession>
<keyword evidence="2" id="KW-1185">Reference proteome</keyword>
<evidence type="ECO:0000313" key="3">
    <source>
        <dbReference type="WBParaSite" id="nRc.2.0.1.t27261-RA"/>
    </source>
</evidence>
<evidence type="ECO:0000256" key="1">
    <source>
        <dbReference type="SAM" id="MobiDB-lite"/>
    </source>
</evidence>
<reference evidence="3" key="1">
    <citation type="submission" date="2022-11" db="UniProtKB">
        <authorList>
            <consortium name="WormBaseParasite"/>
        </authorList>
    </citation>
    <scope>IDENTIFICATION</scope>
</reference>
<dbReference type="Proteomes" id="UP000887565">
    <property type="component" value="Unplaced"/>
</dbReference>
<evidence type="ECO:0000313" key="2">
    <source>
        <dbReference type="Proteomes" id="UP000887565"/>
    </source>
</evidence>
<protein>
    <submittedName>
        <fullName evidence="3">Uncharacterized protein</fullName>
    </submittedName>
</protein>
<feature type="compositionally biased region" description="Basic and acidic residues" evidence="1">
    <location>
        <begin position="1"/>
        <end position="12"/>
    </location>
</feature>
<proteinExistence type="predicted"/>
<dbReference type="AlphaFoldDB" id="A0A915JMQ1"/>
<organism evidence="2 3">
    <name type="scientific">Romanomermis culicivorax</name>
    <name type="common">Nematode worm</name>
    <dbReference type="NCBI Taxonomy" id="13658"/>
    <lineage>
        <taxon>Eukaryota</taxon>
        <taxon>Metazoa</taxon>
        <taxon>Ecdysozoa</taxon>
        <taxon>Nematoda</taxon>
        <taxon>Enoplea</taxon>
        <taxon>Dorylaimia</taxon>
        <taxon>Mermithida</taxon>
        <taxon>Mermithoidea</taxon>
        <taxon>Mermithidae</taxon>
        <taxon>Romanomermis</taxon>
    </lineage>
</organism>